<dbReference type="AlphaFoldDB" id="A0A6G9ICJ0"/>
<evidence type="ECO:0000313" key="6">
    <source>
        <dbReference type="EMBL" id="QIQ21542.1"/>
    </source>
</evidence>
<keyword evidence="3" id="KW-0560">Oxidoreductase</keyword>
<dbReference type="InParanoid" id="A0A6G9ICJ0"/>
<evidence type="ECO:0000259" key="5">
    <source>
        <dbReference type="Pfam" id="PF25137"/>
    </source>
</evidence>
<dbReference type="FunCoup" id="A0A6G9ICJ0">
    <property type="interactions" value="71"/>
</dbReference>
<evidence type="ECO:0000256" key="2">
    <source>
        <dbReference type="ARBA" id="ARBA00007358"/>
    </source>
</evidence>
<dbReference type="GO" id="GO:1990002">
    <property type="term" value="F:methylglyoxal reductase (NADPH) (acetol producing) activity"/>
    <property type="evidence" value="ECO:0007669"/>
    <property type="project" value="TreeGrafter"/>
</dbReference>
<dbReference type="EMBL" id="CP050253">
    <property type="protein sequence ID" value="QIQ21542.1"/>
    <property type="molecule type" value="Genomic_DNA"/>
</dbReference>
<reference evidence="6 7" key="1">
    <citation type="submission" date="2020-03" db="EMBL/GenBank/DDBJ databases">
        <title>Complete genome sequence of Orbus sp. IPMB12 (BCRC 80908).</title>
        <authorList>
            <person name="Lo W.-S."/>
            <person name="Chang T.-H."/>
            <person name="Kuo C.-H."/>
        </authorList>
    </citation>
    <scope>NUCLEOTIDE SEQUENCE [LARGE SCALE GENOMIC DNA]</scope>
    <source>
        <strain evidence="6 7">IPMB12</strain>
    </source>
</reference>
<dbReference type="InterPro" id="IPR044731">
    <property type="entry name" value="BDH-like"/>
</dbReference>
<evidence type="ECO:0000313" key="7">
    <source>
        <dbReference type="Proteomes" id="UP000501168"/>
    </source>
</evidence>
<dbReference type="PANTHER" id="PTHR43633:SF1">
    <property type="entry name" value="ALCOHOL DEHYDROGENASE YQHD"/>
    <property type="match status" value="1"/>
</dbReference>
<dbReference type="InterPro" id="IPR018211">
    <property type="entry name" value="ADH_Fe_CS"/>
</dbReference>
<dbReference type="SUPFAM" id="SSF56796">
    <property type="entry name" value="Dehydroquinate synthase-like"/>
    <property type="match status" value="1"/>
</dbReference>
<comment type="similarity">
    <text evidence="2">Belongs to the iron-containing alcohol dehydrogenase family.</text>
</comment>
<dbReference type="InterPro" id="IPR056798">
    <property type="entry name" value="ADH_Fe_C"/>
</dbReference>
<dbReference type="GO" id="GO:0005829">
    <property type="term" value="C:cytosol"/>
    <property type="evidence" value="ECO:0007669"/>
    <property type="project" value="TreeGrafter"/>
</dbReference>
<dbReference type="InterPro" id="IPR001670">
    <property type="entry name" value="ADH_Fe/GldA"/>
</dbReference>
<dbReference type="FunFam" id="3.40.50.1970:FF:000003">
    <property type="entry name" value="Alcohol dehydrogenase, iron-containing"/>
    <property type="match status" value="1"/>
</dbReference>
<gene>
    <name evidence="6" type="ORF">IPMB12_07500</name>
</gene>
<evidence type="ECO:0000256" key="1">
    <source>
        <dbReference type="ARBA" id="ARBA00001962"/>
    </source>
</evidence>
<protein>
    <submittedName>
        <fullName evidence="6">Iron-containing alcohol dehydrogenase</fullName>
    </submittedName>
</protein>
<organism evidence="6 7">
    <name type="scientific">Zophobihabitans entericus</name>
    <dbReference type="NCBI Taxonomy" id="1635327"/>
    <lineage>
        <taxon>Bacteria</taxon>
        <taxon>Pseudomonadati</taxon>
        <taxon>Pseudomonadota</taxon>
        <taxon>Gammaproteobacteria</taxon>
        <taxon>Orbales</taxon>
        <taxon>Orbaceae</taxon>
        <taxon>Zophobihabitans</taxon>
    </lineage>
</organism>
<dbReference type="Pfam" id="PF25137">
    <property type="entry name" value="ADH_Fe_C"/>
    <property type="match status" value="1"/>
</dbReference>
<name>A0A6G9ICJ0_9GAMM</name>
<dbReference type="Pfam" id="PF00465">
    <property type="entry name" value="Fe-ADH"/>
    <property type="match status" value="1"/>
</dbReference>
<accession>A0A6G9ICJ0</accession>
<comment type="cofactor">
    <cofactor evidence="1">
        <name>Fe cation</name>
        <dbReference type="ChEBI" id="CHEBI:24875"/>
    </cofactor>
</comment>
<dbReference type="GO" id="GO:1990362">
    <property type="term" value="F:butanol dehydrogenase (NAD+) activity"/>
    <property type="evidence" value="ECO:0007669"/>
    <property type="project" value="InterPro"/>
</dbReference>
<dbReference type="Proteomes" id="UP000501168">
    <property type="component" value="Chromosome"/>
</dbReference>
<feature type="domain" description="Alcohol dehydrogenase iron-type/glycerol dehydrogenase GldA" evidence="4">
    <location>
        <begin position="9"/>
        <end position="174"/>
    </location>
</feature>
<dbReference type="GO" id="GO:0008106">
    <property type="term" value="F:alcohol dehydrogenase (NADP+) activity"/>
    <property type="evidence" value="ECO:0007669"/>
    <property type="project" value="TreeGrafter"/>
</dbReference>
<proteinExistence type="inferred from homology"/>
<dbReference type="PROSITE" id="PS00060">
    <property type="entry name" value="ADH_IRON_2"/>
    <property type="match status" value="1"/>
</dbReference>
<evidence type="ECO:0000259" key="4">
    <source>
        <dbReference type="Pfam" id="PF00465"/>
    </source>
</evidence>
<evidence type="ECO:0000256" key="3">
    <source>
        <dbReference type="ARBA" id="ARBA00023002"/>
    </source>
</evidence>
<keyword evidence="7" id="KW-1185">Reference proteome</keyword>
<dbReference type="PANTHER" id="PTHR43633">
    <property type="entry name" value="ALCOHOL DEHYDROGENASE YQHD"/>
    <property type="match status" value="1"/>
</dbReference>
<dbReference type="KEGG" id="orb:IPMB12_07500"/>
<sequence length="384" mass="42872">MLNFQFYNPTRIIFGKETVSELSQQLPAQAKVLILYGGESAVKNGTIDEVKKALGEREYFEFGGIEPNPHYETLLKAVALVKQHQIDFLLAVGGGSVIDGTKFVSLATCYEGDPWEILSRKKVPVTALPIGTVLTLPATGSEMNCRGVVTRAETKEKLSFRTPLVYPQFSILDPTKTYTLPERQLANGIVDSFMHTLEQYLTYPIDAKVPDYFAEGVLRTLIEIAPDVLSQPDNYEARANFMWAATVALNGFLATGVPEDWTTHRIGHELTALYGIDHARTLAIILPALLEVKKEAKRGKLLQYAKRVWDITEGSDEQKVDLAIQKTCEFFESVGIKTHFSDYGLGREVIEPILQQMEKHGQINLGEHQDITLSTSRQILEKAL</sequence>
<feature type="domain" description="Fe-containing alcohol dehydrogenase-like C-terminal" evidence="5">
    <location>
        <begin position="186"/>
        <end position="383"/>
    </location>
</feature>
<dbReference type="Gene3D" id="3.40.50.1970">
    <property type="match status" value="1"/>
</dbReference>
<dbReference type="Gene3D" id="1.20.1090.10">
    <property type="entry name" value="Dehydroquinate synthase-like - alpha domain"/>
    <property type="match status" value="1"/>
</dbReference>
<dbReference type="GO" id="GO:0046872">
    <property type="term" value="F:metal ion binding"/>
    <property type="evidence" value="ECO:0007669"/>
    <property type="project" value="InterPro"/>
</dbReference>
<dbReference type="CDD" id="cd08187">
    <property type="entry name" value="BDH"/>
    <property type="match status" value="1"/>
</dbReference>
<dbReference type="RefSeq" id="WP_166916460.1">
    <property type="nucleotide sequence ID" value="NZ_CP050253.1"/>
</dbReference>